<sequence length="960" mass="108900">MAQSIVSTVVGKLGELLIKEVNFLQGVDEELTSLQSDFQWFQAFLKDADATIQGGNERAKTWVNQVRDVAYDAEDIIDTYIFKIHQHRRGSHGCFSSLMTTYACHPSRLTILHELGNEIGKVKRRAEEISANRSKYGIDSVGATSSGSLTSNEARLPLSWKQTPVVEEVDVIGFDEHVKTLVQLLLAEDEDWRAVISIVGMGGLGKTTLAKRVSSEPRIKQHFACHAWVYVSQAYTDRGLVKSMAKQFMVVDEGRMNNLKYEDLKKVVYEHLKERKYLVVTDDVWTRRDWDNIKEVLPEMANGSKVLLTTRNREVALHADRRSPPFDLKLLGEEESWELFCKKAIPTKCAEHCPPNLEEIGRQMVAKCSGLPLAIVVLGGLALRKEQSEEEWRKLLKSVRWQLRESEDQISKILALSYHHLPYYIKPCFLYFAMLPQDSSLINARDLMLKWIAEGFIEARDEETMEEVAEEYLEELVHRSLIQVAERNVLGGIDTCGIHDRLLDLAISEAKGMNFIHVIKNNEGNIVTLQKTRRLALHGDKSWDVAQQYPTDSAGSLRAITFFGTKWWKGDINTDTSCGKCIRKILTLEGSDQFGFGFVLFFVSWFIVGPRAVVNFQRPRILISMKLLRVIDLHGVAIILPKAIGELIHLRYLNVQVGGTKSIPSSIGELTNLQTLQIQNEYSTTKLPSAIWKLQSNLRHLECRSSCSIKGQPSADSLPNLQTLSSIKAGKWLNTRLLEKMINLRKLSICDICNSYEKALLDSLGKLNNLIELELTSEDEHEIPTSILTASHQKHFRLLSLKGKLEKLPEVNTQSLLTNLIMLTLELSELKEDPLATLGKLDNLQVLVLRVNAFVGKEMVCLERGFPQLKQLEILFLDTFEEWKIEEEAMPRLRKLIIAGCMNLVMLPHGLGKITSLQQLNVRNMPSAFTQRLRANDGDDWDKVQHIPLLEVTDLDLEED</sequence>
<organism evidence="1 2">
    <name type="scientific">Dioscorea alata</name>
    <name type="common">Purple yam</name>
    <dbReference type="NCBI Taxonomy" id="55571"/>
    <lineage>
        <taxon>Eukaryota</taxon>
        <taxon>Viridiplantae</taxon>
        <taxon>Streptophyta</taxon>
        <taxon>Embryophyta</taxon>
        <taxon>Tracheophyta</taxon>
        <taxon>Spermatophyta</taxon>
        <taxon>Magnoliopsida</taxon>
        <taxon>Liliopsida</taxon>
        <taxon>Dioscoreales</taxon>
        <taxon>Dioscoreaceae</taxon>
        <taxon>Dioscorea</taxon>
    </lineage>
</organism>
<name>A0ACB7VJM6_DIOAL</name>
<accession>A0ACB7VJM6</accession>
<comment type="caution">
    <text evidence="1">The sequence shown here is derived from an EMBL/GenBank/DDBJ whole genome shotgun (WGS) entry which is preliminary data.</text>
</comment>
<keyword evidence="1" id="KW-0378">Hydrolase</keyword>
<evidence type="ECO:0000313" key="1">
    <source>
        <dbReference type="EMBL" id="KAH7674202.1"/>
    </source>
</evidence>
<dbReference type="Proteomes" id="UP000827976">
    <property type="component" value="Chromosome 8"/>
</dbReference>
<reference evidence="2" key="1">
    <citation type="journal article" date="2022" name="Nat. Commun.">
        <title>Chromosome evolution and the genetic basis of agronomically important traits in greater yam.</title>
        <authorList>
            <person name="Bredeson J.V."/>
            <person name="Lyons J.B."/>
            <person name="Oniyinde I.O."/>
            <person name="Okereke N.R."/>
            <person name="Kolade O."/>
            <person name="Nnabue I."/>
            <person name="Nwadili C.O."/>
            <person name="Hribova E."/>
            <person name="Parker M."/>
            <person name="Nwogha J."/>
            <person name="Shu S."/>
            <person name="Carlson J."/>
            <person name="Kariba R."/>
            <person name="Muthemba S."/>
            <person name="Knop K."/>
            <person name="Barton G.J."/>
            <person name="Sherwood A.V."/>
            <person name="Lopez-Montes A."/>
            <person name="Asiedu R."/>
            <person name="Jamnadass R."/>
            <person name="Muchugi A."/>
            <person name="Goodstein D."/>
            <person name="Egesi C.N."/>
            <person name="Featherston J."/>
            <person name="Asfaw A."/>
            <person name="Simpson G.G."/>
            <person name="Dolezel J."/>
            <person name="Hendre P.S."/>
            <person name="Van Deynze A."/>
            <person name="Kumar P.L."/>
            <person name="Obidiegwu J.E."/>
            <person name="Bhattacharjee R."/>
            <person name="Rokhsar D.S."/>
        </authorList>
    </citation>
    <scope>NUCLEOTIDE SEQUENCE [LARGE SCALE GENOMIC DNA]</scope>
    <source>
        <strain evidence="2">cv. TDa95/00328</strain>
    </source>
</reference>
<proteinExistence type="predicted"/>
<gene>
    <name evidence="1" type="ORF">IHE45_08G057200</name>
</gene>
<keyword evidence="2" id="KW-1185">Reference proteome</keyword>
<evidence type="ECO:0000313" key="2">
    <source>
        <dbReference type="Proteomes" id="UP000827976"/>
    </source>
</evidence>
<protein>
    <submittedName>
        <fullName evidence="1">P-loop containing nucleoside triphosphate hydrolase protein</fullName>
    </submittedName>
</protein>
<dbReference type="EMBL" id="CM037018">
    <property type="protein sequence ID" value="KAH7674202.1"/>
    <property type="molecule type" value="Genomic_DNA"/>
</dbReference>